<gene>
    <name evidence="1" type="ORF">SLEP1_g29219</name>
</gene>
<dbReference type="AlphaFoldDB" id="A0AAV5K2B5"/>
<reference evidence="1 2" key="1">
    <citation type="journal article" date="2021" name="Commun. Biol.">
        <title>The genome of Shorea leprosula (Dipterocarpaceae) highlights the ecological relevance of drought in aseasonal tropical rainforests.</title>
        <authorList>
            <person name="Ng K.K.S."/>
            <person name="Kobayashi M.J."/>
            <person name="Fawcett J.A."/>
            <person name="Hatakeyama M."/>
            <person name="Paape T."/>
            <person name="Ng C.H."/>
            <person name="Ang C.C."/>
            <person name="Tnah L.H."/>
            <person name="Lee C.T."/>
            <person name="Nishiyama T."/>
            <person name="Sese J."/>
            <person name="O'Brien M.J."/>
            <person name="Copetti D."/>
            <person name="Mohd Noor M.I."/>
            <person name="Ong R.C."/>
            <person name="Putra M."/>
            <person name="Sireger I.Z."/>
            <person name="Indrioko S."/>
            <person name="Kosugi Y."/>
            <person name="Izuno A."/>
            <person name="Isagi Y."/>
            <person name="Lee S.L."/>
            <person name="Shimizu K.K."/>
        </authorList>
    </citation>
    <scope>NUCLEOTIDE SEQUENCE [LARGE SCALE GENOMIC DNA]</scope>
    <source>
        <strain evidence="1">214</strain>
    </source>
</reference>
<evidence type="ECO:0000313" key="1">
    <source>
        <dbReference type="EMBL" id="GKV18898.1"/>
    </source>
</evidence>
<sequence length="180" mass="20006">MGGGEQSEMAQRQPGFLVHEDASNSLLQNSRCCFCFPRFGSSHRSSTDVPFWERIRVSQIESGNNLWARGIRAFKKIREWSEIVAGPRWKTFIRRFNRNRSGGGSGSNRNGKFQYDPLSYALNFDEGPGQIGNFDEDEEHGGFHAFSTRYAAVPGSATVKASASPTSSSLDIRKDVSVFG</sequence>
<accession>A0AAV5K2B5</accession>
<comment type="caution">
    <text evidence="1">The sequence shown here is derived from an EMBL/GenBank/DDBJ whole genome shotgun (WGS) entry which is preliminary data.</text>
</comment>
<dbReference type="EMBL" id="BPVZ01000051">
    <property type="protein sequence ID" value="GKV18898.1"/>
    <property type="molecule type" value="Genomic_DNA"/>
</dbReference>
<organism evidence="1 2">
    <name type="scientific">Rubroshorea leprosula</name>
    <dbReference type="NCBI Taxonomy" id="152421"/>
    <lineage>
        <taxon>Eukaryota</taxon>
        <taxon>Viridiplantae</taxon>
        <taxon>Streptophyta</taxon>
        <taxon>Embryophyta</taxon>
        <taxon>Tracheophyta</taxon>
        <taxon>Spermatophyta</taxon>
        <taxon>Magnoliopsida</taxon>
        <taxon>eudicotyledons</taxon>
        <taxon>Gunneridae</taxon>
        <taxon>Pentapetalae</taxon>
        <taxon>rosids</taxon>
        <taxon>malvids</taxon>
        <taxon>Malvales</taxon>
        <taxon>Dipterocarpaceae</taxon>
        <taxon>Rubroshorea</taxon>
    </lineage>
</organism>
<proteinExistence type="predicted"/>
<dbReference type="Proteomes" id="UP001054252">
    <property type="component" value="Unassembled WGS sequence"/>
</dbReference>
<dbReference type="PANTHER" id="PTHR47076">
    <property type="entry name" value="NHL DOMAIN PROTEIN"/>
    <property type="match status" value="1"/>
</dbReference>
<dbReference type="PANTHER" id="PTHR47076:SF9">
    <property type="entry name" value="NHL DOMAIN PROTEIN"/>
    <property type="match status" value="1"/>
</dbReference>
<name>A0AAV5K2B5_9ROSI</name>
<protein>
    <submittedName>
        <fullName evidence="1">Uncharacterized protein</fullName>
    </submittedName>
</protein>
<keyword evidence="2" id="KW-1185">Reference proteome</keyword>
<evidence type="ECO:0000313" key="2">
    <source>
        <dbReference type="Proteomes" id="UP001054252"/>
    </source>
</evidence>